<evidence type="ECO:0008006" key="3">
    <source>
        <dbReference type="Google" id="ProtNLM"/>
    </source>
</evidence>
<accession>A0ABV7YGT0</accession>
<gene>
    <name evidence="1" type="ORF">ACFOUW_24485</name>
</gene>
<dbReference type="EMBL" id="JBHRZH010000022">
    <property type="protein sequence ID" value="MFC3764014.1"/>
    <property type="molecule type" value="Genomic_DNA"/>
</dbReference>
<proteinExistence type="predicted"/>
<protein>
    <recommendedName>
        <fullName evidence="3">Neutral/alkaline non-lysosomal ceramidase N-terminal domain-containing protein</fullName>
    </recommendedName>
</protein>
<comment type="caution">
    <text evidence="1">The sequence shown here is derived from an EMBL/GenBank/DDBJ whole genome shotgun (WGS) entry which is preliminary data.</text>
</comment>
<organism evidence="1 2">
    <name type="scientific">Tenggerimyces flavus</name>
    <dbReference type="NCBI Taxonomy" id="1708749"/>
    <lineage>
        <taxon>Bacteria</taxon>
        <taxon>Bacillati</taxon>
        <taxon>Actinomycetota</taxon>
        <taxon>Actinomycetes</taxon>
        <taxon>Propionibacteriales</taxon>
        <taxon>Nocardioidaceae</taxon>
        <taxon>Tenggerimyces</taxon>
    </lineage>
</organism>
<sequence>MATRLGTATVDITPLKPVELSGFAGRSGPFMSVRAPLEAQVLAFDSVVLVCADLLWWGPDLYETVIARIEQRYDVPRQNLVLHASHTHCGPQPGATFSPLVGDFDTDYLAYLADVVVDTVGTALANREPVKIQRGKGECHFGMNRRLLHPDGGVGGPNPDGPRDTEVNVLRFVKEDGEAKAVLVHYTCHPVVSNENKVGPDFPGAMRSLLQPEVGDAVIGFLQGCCGDQDPAFDGEFRRGGDEEIADLGRQLAFGARQALGDLVDVGEGEVSVRTTLTDLPLDAPTIADLQAHKDDEGIWGDWSRRLLADPTRVVSQLPIRLTLLTLADGLVLLGFDAEVTVSYGHQVKALGAIPLPYTNGMIGYIVTAEELAQGGYEPDNSYLWILRSGRWRPEVEPTLRKAIDDILRKS</sequence>
<evidence type="ECO:0000313" key="2">
    <source>
        <dbReference type="Proteomes" id="UP001595699"/>
    </source>
</evidence>
<keyword evidence="2" id="KW-1185">Reference proteome</keyword>
<name>A0ABV7YGT0_9ACTN</name>
<dbReference type="RefSeq" id="WP_205116164.1">
    <property type="nucleotide sequence ID" value="NZ_JAFBCM010000001.1"/>
</dbReference>
<reference evidence="2" key="1">
    <citation type="journal article" date="2019" name="Int. J. Syst. Evol. Microbiol.">
        <title>The Global Catalogue of Microorganisms (GCM) 10K type strain sequencing project: providing services to taxonomists for standard genome sequencing and annotation.</title>
        <authorList>
            <consortium name="The Broad Institute Genomics Platform"/>
            <consortium name="The Broad Institute Genome Sequencing Center for Infectious Disease"/>
            <person name="Wu L."/>
            <person name="Ma J."/>
        </authorList>
    </citation>
    <scope>NUCLEOTIDE SEQUENCE [LARGE SCALE GENOMIC DNA]</scope>
    <source>
        <strain evidence="2">CGMCC 4.7241</strain>
    </source>
</reference>
<evidence type="ECO:0000313" key="1">
    <source>
        <dbReference type="EMBL" id="MFC3764014.1"/>
    </source>
</evidence>
<dbReference type="Proteomes" id="UP001595699">
    <property type="component" value="Unassembled WGS sequence"/>
</dbReference>